<evidence type="ECO:0000256" key="3">
    <source>
        <dbReference type="ARBA" id="ARBA00022695"/>
    </source>
</evidence>
<keyword evidence="12" id="KW-1185">Reference proteome</keyword>
<evidence type="ECO:0000313" key="11">
    <source>
        <dbReference type="EMBL" id="EPB72747.1"/>
    </source>
</evidence>
<dbReference type="EMBL" id="KE125027">
    <property type="protein sequence ID" value="EPB72747.1"/>
    <property type="molecule type" value="Genomic_DNA"/>
</dbReference>
<keyword evidence="7" id="KW-0695">RNA-directed DNA polymerase</keyword>
<dbReference type="InterPro" id="IPR043502">
    <property type="entry name" value="DNA/RNA_pol_sf"/>
</dbReference>
<proteinExistence type="predicted"/>
<dbReference type="FunFam" id="1.10.340.70:FF:000003">
    <property type="entry name" value="Protein CBG25708"/>
    <property type="match status" value="1"/>
</dbReference>
<evidence type="ECO:0000256" key="6">
    <source>
        <dbReference type="ARBA" id="ARBA00022801"/>
    </source>
</evidence>
<dbReference type="PANTHER" id="PTHR37984:SF5">
    <property type="entry name" value="PROTEIN NYNRIN-LIKE"/>
    <property type="match status" value="1"/>
</dbReference>
<evidence type="ECO:0000256" key="4">
    <source>
        <dbReference type="ARBA" id="ARBA00022722"/>
    </source>
</evidence>
<keyword evidence="5" id="KW-0255">Endonuclease</keyword>
<feature type="domain" description="Reverse transcriptase RNase H-like" evidence="9">
    <location>
        <begin position="395"/>
        <end position="455"/>
    </location>
</feature>
<feature type="coiled-coil region" evidence="8">
    <location>
        <begin position="398"/>
        <end position="425"/>
    </location>
</feature>
<dbReference type="Pfam" id="PF17917">
    <property type="entry name" value="RT_RNaseH"/>
    <property type="match status" value="1"/>
</dbReference>
<evidence type="ECO:0000256" key="5">
    <source>
        <dbReference type="ARBA" id="ARBA00022759"/>
    </source>
</evidence>
<dbReference type="InterPro" id="IPR041588">
    <property type="entry name" value="Integrase_H2C2"/>
</dbReference>
<dbReference type="GO" id="GO:0004519">
    <property type="term" value="F:endonuclease activity"/>
    <property type="evidence" value="ECO:0007669"/>
    <property type="project" value="UniProtKB-KW"/>
</dbReference>
<dbReference type="SUPFAM" id="SSF56672">
    <property type="entry name" value="DNA/RNA polymerases"/>
    <property type="match status" value="1"/>
</dbReference>
<dbReference type="InterPro" id="IPR050951">
    <property type="entry name" value="Retrovirus_Pol_polyprotein"/>
</dbReference>
<keyword evidence="8" id="KW-0175">Coiled coil</keyword>
<dbReference type="GO" id="GO:0016787">
    <property type="term" value="F:hydrolase activity"/>
    <property type="evidence" value="ECO:0007669"/>
    <property type="project" value="UniProtKB-KW"/>
</dbReference>
<keyword evidence="4" id="KW-0540">Nuclease</keyword>
<keyword evidence="2" id="KW-0808">Transferase</keyword>
<dbReference type="InterPro" id="IPR041373">
    <property type="entry name" value="RT_RNaseH"/>
</dbReference>
<evidence type="ECO:0000259" key="10">
    <source>
        <dbReference type="Pfam" id="PF17921"/>
    </source>
</evidence>
<evidence type="ECO:0000256" key="7">
    <source>
        <dbReference type="ARBA" id="ARBA00022918"/>
    </source>
</evidence>
<dbReference type="Pfam" id="PF17921">
    <property type="entry name" value="Integrase_H2C2"/>
    <property type="match status" value="1"/>
</dbReference>
<name>A0A0D6LYP7_9BILA</name>
<evidence type="ECO:0000313" key="12">
    <source>
        <dbReference type="Proteomes" id="UP000054495"/>
    </source>
</evidence>
<evidence type="ECO:0000256" key="1">
    <source>
        <dbReference type="ARBA" id="ARBA00012493"/>
    </source>
</evidence>
<reference evidence="11 12" key="1">
    <citation type="submission" date="2013-05" db="EMBL/GenBank/DDBJ databases">
        <title>Draft genome of the parasitic nematode Anyclostoma ceylanicum.</title>
        <authorList>
            <person name="Mitreva M."/>
        </authorList>
    </citation>
    <scope>NUCLEOTIDE SEQUENCE [LARGE SCALE GENOMIC DNA]</scope>
</reference>
<dbReference type="EC" id="2.7.7.49" evidence="1"/>
<keyword evidence="3" id="KW-0548">Nucleotidyltransferase</keyword>
<gene>
    <name evidence="11" type="ORF">ANCCEY_08169</name>
</gene>
<dbReference type="PANTHER" id="PTHR37984">
    <property type="entry name" value="PROTEIN CBG26694"/>
    <property type="match status" value="1"/>
</dbReference>
<sequence>MLKLVLYLDRILCSNPNTIDTRTRVETLELVSTECSKSRVSRLSSIATNFWKMDAQALQKMLEPNTQQMQLMQQMMQALLSECGRIMTLLKTSKVIEKDSIGVNEVKAGPSHETQNVGKSKAAQESAEANVNAVRHYITAEFNGHQIEFQVGIRSNISLMNVDGWERMGSPKFKDTSLVVKDANGNQMKVYSELTCKFRLKGVIGEGKCYVIPHKSLVGLDGIQQNDEMAYHLDRMVAHISTKGDENLIVELKQKFESVFQDGPGTCTKEKAALKLLQGAKPVYRMKRLLAHASLEVVEKKIERLVDVGVIEPSTQSEWSAPIVCVRKSVTREMLIRKTENEIFGFIVDREGRHPNPEKSYSDFQDVSPTECDSVTCILGHDRVCDPPSDGGWYREPIADGSRSLRAAEKNYAQIEKEALALVEAIEKFNKYAYGRHFTLRTDHKPLFAIFAIHQDSLEQADELSRMIRRHPLTQEDCVIASVEVDVKQVFADAVRRLPVTAESVCKHTEKSDVLRKLKCFVDSGRWLEVLKGAWKRFLNRRESLSVVQGWVMLNDRVVVPETLRTVVLKELHTDHPGIVRIKSLAQSFVYWPNIDEDCERTVQSCTEFQLQSKTPAKVPLQMWKSAQESNGYAERFGDILKRGINKLKREGSPTPCPNSDCLDTVSLSYRTMPNAALQGKSPGEVFLGRRLWTRLGMLVPTQEQPEPDFAADRRKEVEAQFNRRHGPRSCEFSSGEQVMVKSHCGASDFGWTEGRVIERTGRVTYEVDIGGKHVPRHANQIPEVMSGHKIDTSTSRDLLLDLFETDPVTTESVPDRSDGLRVEEQPINFHKLKIWRLGSTIACDGKTHIFESYIQLTCVKEFDFIVGYGSVHFLNLEQYGLENTSK</sequence>
<evidence type="ECO:0000256" key="2">
    <source>
        <dbReference type="ARBA" id="ARBA00022679"/>
    </source>
</evidence>
<feature type="domain" description="Integrase zinc-binding" evidence="10">
    <location>
        <begin position="560"/>
        <end position="613"/>
    </location>
</feature>
<evidence type="ECO:0000256" key="8">
    <source>
        <dbReference type="SAM" id="Coils"/>
    </source>
</evidence>
<dbReference type="Gene3D" id="1.10.340.70">
    <property type="match status" value="1"/>
</dbReference>
<organism evidence="11 12">
    <name type="scientific">Ancylostoma ceylanicum</name>
    <dbReference type="NCBI Taxonomy" id="53326"/>
    <lineage>
        <taxon>Eukaryota</taxon>
        <taxon>Metazoa</taxon>
        <taxon>Ecdysozoa</taxon>
        <taxon>Nematoda</taxon>
        <taxon>Chromadorea</taxon>
        <taxon>Rhabditida</taxon>
        <taxon>Rhabditina</taxon>
        <taxon>Rhabditomorpha</taxon>
        <taxon>Strongyloidea</taxon>
        <taxon>Ancylostomatidae</taxon>
        <taxon>Ancylostomatinae</taxon>
        <taxon>Ancylostoma</taxon>
    </lineage>
</organism>
<dbReference type="AlphaFoldDB" id="A0A0D6LYP7"/>
<protein>
    <recommendedName>
        <fullName evidence="1">RNA-directed DNA polymerase</fullName>
        <ecNumber evidence="1">2.7.7.49</ecNumber>
    </recommendedName>
</protein>
<evidence type="ECO:0000259" key="9">
    <source>
        <dbReference type="Pfam" id="PF17917"/>
    </source>
</evidence>
<accession>A0A0D6LYP7</accession>
<dbReference type="GO" id="GO:0003964">
    <property type="term" value="F:RNA-directed DNA polymerase activity"/>
    <property type="evidence" value="ECO:0007669"/>
    <property type="project" value="UniProtKB-KW"/>
</dbReference>
<keyword evidence="6" id="KW-0378">Hydrolase</keyword>
<dbReference type="Proteomes" id="UP000054495">
    <property type="component" value="Unassembled WGS sequence"/>
</dbReference>
<dbReference type="Gene3D" id="3.10.10.10">
    <property type="entry name" value="HIV Type 1 Reverse Transcriptase, subunit A, domain 1"/>
    <property type="match status" value="1"/>
</dbReference>